<sequence length="424" mass="46978">MNEIPLGFLFTALAVLIVLSAFFSSSETALMALNRYRLRHLAKQGQRGAVLASRLLDEPDRLIGLILLGNNFVNILASSIATVIGLRLFGDSGIAIATGAMTLLLLIFGEVAPKTAAAVFPERFAFPASFVYTFLIRPLRPVIWLINWLANGLLSIFGLHPKNRGSNALTRAELHTIVRESGQRLPDLDQTMLLSVLELGQASVEDIMIPRAEIVGIDITQDWDDILDQLIHAQYSRLPVFEGSVEHTIGIINVRRLIGPLIDQSLTLPRLKRRLAEPYYVPEGTPLTTQLLNFQRQERRSALVVDEYGDIQGLVTLEDILEEIVGEFTTSPDSDHEGITLQDDGRYIVRGNLPIREINRELEVELPTDEASTLNGLVIEQLESLPTVGAAIELPDAHIEVRTVRKRAVDTALITTFKRDDSEG</sequence>
<evidence type="ECO:0000256" key="11">
    <source>
        <dbReference type="SAM" id="Phobius"/>
    </source>
</evidence>
<dbReference type="InterPro" id="IPR036318">
    <property type="entry name" value="FAD-bd_PCMH-like_sf"/>
</dbReference>
<dbReference type="InterPro" id="IPR046342">
    <property type="entry name" value="CBS_dom_sf"/>
</dbReference>
<evidence type="ECO:0000256" key="10">
    <source>
        <dbReference type="PROSITE-ProRule" id="PRU01193"/>
    </source>
</evidence>
<evidence type="ECO:0000256" key="1">
    <source>
        <dbReference type="ARBA" id="ARBA00004651"/>
    </source>
</evidence>
<dbReference type="Pfam" id="PF01595">
    <property type="entry name" value="CNNM"/>
    <property type="match status" value="1"/>
</dbReference>
<feature type="domain" description="CBS" evidence="12">
    <location>
        <begin position="271"/>
        <end position="331"/>
    </location>
</feature>
<dbReference type="InterPro" id="IPR044751">
    <property type="entry name" value="Ion_transp-like_CBS"/>
</dbReference>
<dbReference type="CDD" id="cd04590">
    <property type="entry name" value="CBS_pair_CorC_HlyC_assoc"/>
    <property type="match status" value="1"/>
</dbReference>
<evidence type="ECO:0000256" key="2">
    <source>
        <dbReference type="ARBA" id="ARBA00006337"/>
    </source>
</evidence>
<evidence type="ECO:0000256" key="4">
    <source>
        <dbReference type="ARBA" id="ARBA00022692"/>
    </source>
</evidence>
<dbReference type="EMBL" id="CP046415">
    <property type="protein sequence ID" value="QGT77874.1"/>
    <property type="molecule type" value="Genomic_DNA"/>
</dbReference>
<dbReference type="PROSITE" id="PS51371">
    <property type="entry name" value="CBS"/>
    <property type="match status" value="1"/>
</dbReference>
<keyword evidence="15" id="KW-1185">Reference proteome</keyword>
<dbReference type="PANTHER" id="PTHR22777">
    <property type="entry name" value="HEMOLYSIN-RELATED"/>
    <property type="match status" value="1"/>
</dbReference>
<comment type="similarity">
    <text evidence="2">Belongs to the UPF0053 family.</text>
</comment>
<accession>A0A6I6D2L9</accession>
<protein>
    <submittedName>
        <fullName evidence="14">DUF21 domain-containing protein</fullName>
    </submittedName>
</protein>
<evidence type="ECO:0000256" key="6">
    <source>
        <dbReference type="ARBA" id="ARBA00022989"/>
    </source>
</evidence>
<dbReference type="InterPro" id="IPR002550">
    <property type="entry name" value="CNNM"/>
</dbReference>
<evidence type="ECO:0000256" key="9">
    <source>
        <dbReference type="PROSITE-ProRule" id="PRU00703"/>
    </source>
</evidence>
<feature type="transmembrane region" description="Helical" evidence="11">
    <location>
        <begin position="92"/>
        <end position="109"/>
    </location>
</feature>
<feature type="transmembrane region" description="Helical" evidence="11">
    <location>
        <begin position="62"/>
        <end position="86"/>
    </location>
</feature>
<gene>
    <name evidence="14" type="ORF">GM160_02600</name>
</gene>
<dbReference type="GO" id="GO:0005886">
    <property type="term" value="C:plasma membrane"/>
    <property type="evidence" value="ECO:0007669"/>
    <property type="project" value="UniProtKB-SubCell"/>
</dbReference>
<dbReference type="Gene3D" id="3.10.580.10">
    <property type="entry name" value="CBS-domain"/>
    <property type="match status" value="1"/>
</dbReference>
<keyword evidence="7 9" id="KW-0129">CBS domain</keyword>
<evidence type="ECO:0000313" key="15">
    <source>
        <dbReference type="Proteomes" id="UP000427716"/>
    </source>
</evidence>
<keyword evidence="5" id="KW-0677">Repeat</keyword>
<evidence type="ECO:0000256" key="5">
    <source>
        <dbReference type="ARBA" id="ARBA00022737"/>
    </source>
</evidence>
<dbReference type="Gene3D" id="3.30.465.10">
    <property type="match status" value="1"/>
</dbReference>
<dbReference type="InterPro" id="IPR000644">
    <property type="entry name" value="CBS_dom"/>
</dbReference>
<evidence type="ECO:0000256" key="8">
    <source>
        <dbReference type="ARBA" id="ARBA00023136"/>
    </source>
</evidence>
<dbReference type="KEGG" id="ghl:GM160_02600"/>
<dbReference type="Pfam" id="PF03471">
    <property type="entry name" value="CorC_HlyC"/>
    <property type="match status" value="1"/>
</dbReference>
<feature type="transmembrane region" description="Helical" evidence="11">
    <location>
        <begin position="6"/>
        <end position="33"/>
    </location>
</feature>
<keyword evidence="4 10" id="KW-0812">Transmembrane</keyword>
<dbReference type="SMART" id="SM01091">
    <property type="entry name" value="CorC_HlyC"/>
    <property type="match status" value="1"/>
</dbReference>
<reference evidence="14 15" key="1">
    <citation type="submission" date="2019-11" db="EMBL/GenBank/DDBJ databases">
        <authorList>
            <person name="Zhang J."/>
            <person name="Sun C."/>
        </authorList>
    </citation>
    <scope>NUCLEOTIDE SEQUENCE [LARGE SCALE GENOMIC DNA]</scope>
    <source>
        <strain evidence="15">sp2</strain>
    </source>
</reference>
<dbReference type="InterPro" id="IPR016169">
    <property type="entry name" value="FAD-bd_PCMH_sub2"/>
</dbReference>
<dbReference type="RefSeq" id="WP_136867066.1">
    <property type="nucleotide sequence ID" value="NZ_CP046415.1"/>
</dbReference>
<dbReference type="GO" id="GO:0050660">
    <property type="term" value="F:flavin adenine dinucleotide binding"/>
    <property type="evidence" value="ECO:0007669"/>
    <property type="project" value="InterPro"/>
</dbReference>
<dbReference type="AlphaFoldDB" id="A0A6I6D2L9"/>
<dbReference type="Pfam" id="PF00571">
    <property type="entry name" value="CBS"/>
    <property type="match status" value="2"/>
</dbReference>
<dbReference type="SMART" id="SM00116">
    <property type="entry name" value="CBS"/>
    <property type="match status" value="2"/>
</dbReference>
<keyword evidence="6 10" id="KW-1133">Transmembrane helix</keyword>
<name>A0A6I6D2L9_9GAMM</name>
<dbReference type="Proteomes" id="UP000427716">
    <property type="component" value="Chromosome"/>
</dbReference>
<organism evidence="14 15">
    <name type="scientific">Guyparkeria halophila</name>
    <dbReference type="NCBI Taxonomy" id="47960"/>
    <lineage>
        <taxon>Bacteria</taxon>
        <taxon>Pseudomonadati</taxon>
        <taxon>Pseudomonadota</taxon>
        <taxon>Gammaproteobacteria</taxon>
        <taxon>Chromatiales</taxon>
        <taxon>Thioalkalibacteraceae</taxon>
        <taxon>Guyparkeria</taxon>
    </lineage>
</organism>
<dbReference type="PROSITE" id="PS51846">
    <property type="entry name" value="CNNM"/>
    <property type="match status" value="1"/>
</dbReference>
<dbReference type="SUPFAM" id="SSF54631">
    <property type="entry name" value="CBS-domain pair"/>
    <property type="match status" value="1"/>
</dbReference>
<feature type="domain" description="CNNM transmembrane" evidence="13">
    <location>
        <begin position="2"/>
        <end position="189"/>
    </location>
</feature>
<evidence type="ECO:0000256" key="3">
    <source>
        <dbReference type="ARBA" id="ARBA00022475"/>
    </source>
</evidence>
<evidence type="ECO:0000259" key="13">
    <source>
        <dbReference type="PROSITE" id="PS51846"/>
    </source>
</evidence>
<dbReference type="PANTHER" id="PTHR22777:SF32">
    <property type="entry name" value="UPF0053 INNER MEMBRANE PROTEIN YFJD"/>
    <property type="match status" value="1"/>
</dbReference>
<proteinExistence type="inferred from homology"/>
<evidence type="ECO:0000259" key="12">
    <source>
        <dbReference type="PROSITE" id="PS51371"/>
    </source>
</evidence>
<keyword evidence="3" id="KW-1003">Cell membrane</keyword>
<evidence type="ECO:0000313" key="14">
    <source>
        <dbReference type="EMBL" id="QGT77874.1"/>
    </source>
</evidence>
<dbReference type="InterPro" id="IPR005170">
    <property type="entry name" value="Transptr-assoc_dom"/>
</dbReference>
<comment type="subcellular location">
    <subcellularLocation>
        <location evidence="1">Cell membrane</location>
        <topology evidence="1">Multi-pass membrane protein</topology>
    </subcellularLocation>
</comment>
<evidence type="ECO:0000256" key="7">
    <source>
        <dbReference type="ARBA" id="ARBA00023122"/>
    </source>
</evidence>
<feature type="transmembrane region" description="Helical" evidence="11">
    <location>
        <begin position="116"/>
        <end position="136"/>
    </location>
</feature>
<keyword evidence="8 10" id="KW-0472">Membrane</keyword>
<dbReference type="SUPFAM" id="SSF56176">
    <property type="entry name" value="FAD-binding/transporter-associated domain-like"/>
    <property type="match status" value="1"/>
</dbReference>